<organism evidence="1 2">
    <name type="scientific">Mycobacterium simulans</name>
    <dbReference type="NCBI Taxonomy" id="627089"/>
    <lineage>
        <taxon>Bacteria</taxon>
        <taxon>Bacillati</taxon>
        <taxon>Actinomycetota</taxon>
        <taxon>Actinomycetes</taxon>
        <taxon>Mycobacteriales</taxon>
        <taxon>Mycobacteriaceae</taxon>
        <taxon>Mycobacterium</taxon>
    </lineage>
</organism>
<proteinExistence type="predicted"/>
<sequence>MNLNSALLPHNKGLGVGILWLQPEEDVNEAEVAAGAGRDRSASDVVRSALRLLEDRETQLRALREVLRASERSGTRSAHIGAG</sequence>
<evidence type="ECO:0000313" key="1">
    <source>
        <dbReference type="EMBL" id="SOJ57059.1"/>
    </source>
</evidence>
<dbReference type="InterPro" id="IPR022789">
    <property type="entry name" value="ParD"/>
</dbReference>
<reference evidence="1 2" key="1">
    <citation type="submission" date="2017-10" db="EMBL/GenBank/DDBJ databases">
        <authorList>
            <consortium name="Urmite Genomes"/>
        </authorList>
    </citation>
    <scope>NUCLEOTIDE SEQUENCE [LARGE SCALE GENOMIC DNA]</scope>
    <source>
        <strain evidence="1 2">FB-527</strain>
    </source>
</reference>
<protein>
    <submittedName>
        <fullName evidence="1">Antitoxin ParD1</fullName>
    </submittedName>
</protein>
<comment type="caution">
    <text evidence="1">The sequence shown here is derived from an EMBL/GenBank/DDBJ whole genome shotgun (WGS) entry which is preliminary data.</text>
</comment>
<dbReference type="EMBL" id="OCTY01000002">
    <property type="protein sequence ID" value="SOJ57059.1"/>
    <property type="molecule type" value="Genomic_DNA"/>
</dbReference>
<evidence type="ECO:0000313" key="2">
    <source>
        <dbReference type="Proteomes" id="UP000554965"/>
    </source>
</evidence>
<name>A0A7Z7IR31_9MYCO</name>
<dbReference type="InterPro" id="IPR038296">
    <property type="entry name" value="ParD_sf"/>
</dbReference>
<dbReference type="Gene3D" id="6.10.10.120">
    <property type="entry name" value="Antitoxin ParD1-like"/>
    <property type="match status" value="1"/>
</dbReference>
<dbReference type="AlphaFoldDB" id="A0A7Z7IR31"/>
<gene>
    <name evidence="1" type="primary">parD1</name>
    <name evidence="1" type="ORF">MSIMFB_04537</name>
</gene>
<accession>A0A7Z7IR31</accession>
<dbReference type="Proteomes" id="UP000554965">
    <property type="component" value="Unassembled WGS sequence"/>
</dbReference>
<dbReference type="Pfam" id="PF03693">
    <property type="entry name" value="ParD_antitoxin"/>
    <property type="match status" value="1"/>
</dbReference>
<keyword evidence="2" id="KW-1185">Reference proteome</keyword>